<dbReference type="NCBIfam" id="TIGR00711">
    <property type="entry name" value="efflux_EmrB"/>
    <property type="match status" value="1"/>
</dbReference>
<feature type="transmembrane region" description="Helical" evidence="8">
    <location>
        <begin position="134"/>
        <end position="157"/>
    </location>
</feature>
<accession>A0A239FV80</accession>
<dbReference type="InterPro" id="IPR011701">
    <property type="entry name" value="MFS"/>
</dbReference>
<dbReference type="PRINTS" id="PR01036">
    <property type="entry name" value="TCRTETB"/>
</dbReference>
<dbReference type="FunFam" id="1.20.1720.10:FF:000021">
    <property type="entry name" value="Drug resistance transporter, EmrB/QacA subfamily"/>
    <property type="match status" value="1"/>
</dbReference>
<evidence type="ECO:0000256" key="4">
    <source>
        <dbReference type="ARBA" id="ARBA00022475"/>
    </source>
</evidence>
<evidence type="ECO:0000256" key="1">
    <source>
        <dbReference type="ARBA" id="ARBA00004651"/>
    </source>
</evidence>
<organism evidence="10 11">
    <name type="scientific">Actinomadura meyerae</name>
    <dbReference type="NCBI Taxonomy" id="240840"/>
    <lineage>
        <taxon>Bacteria</taxon>
        <taxon>Bacillati</taxon>
        <taxon>Actinomycetota</taxon>
        <taxon>Actinomycetes</taxon>
        <taxon>Streptosporangiales</taxon>
        <taxon>Thermomonosporaceae</taxon>
        <taxon>Actinomadura</taxon>
    </lineage>
</organism>
<evidence type="ECO:0000256" key="3">
    <source>
        <dbReference type="ARBA" id="ARBA00022448"/>
    </source>
</evidence>
<sequence length="538" mass="56130">MSKWRGNPWAILLTLSLGFFMTLLDLTIVNIAIPSMTDKLHASLDEVLWVVNAYVLVLAVLLITAGRLGDLWGKKNLFIAGVALFTVASLACGVAQDPTQLIAARAVQGLGAALLMPQTMSIIIGVFPAERRGAALGVWGAVAGVSTIAGPTVGGLLVTSLDWRWIFFVNLPIGILVLAMAVPILPGRTPGVRHRFDFVGVLLASASLFCLTFALTEGQKHEWSAGIWGLIAAGIALFVIFVVQQRSRQDGEPLVPFSLFRDRNFTVLNLVGAAVSVGMVGMFLPMTIYLQSVLGFSALKAGLVMAPSSLVSMFLAPVAGRLSDRIGGKFILMGGLTLYGAGMMWIVLVAEVGTDWKAFIPALVVSGIGIGGVFAPMATEATRNVPPRLAGAASGVNNTIRQVGSVLGSAAVGAVMQNQLASALRDEASARSSVLPADVRPGFVQGFANAAKGGLEVGAGQSGAEQQLPPGVPPNVAHRVHELAGQVFSHGFVHAMKPAMWLPIAVILLSAAACLTLKGRKGDTAVPRLDAEPAPMAS</sequence>
<proteinExistence type="inferred from homology"/>
<feature type="transmembrane region" description="Helical" evidence="8">
    <location>
        <begin position="163"/>
        <end position="184"/>
    </location>
</feature>
<evidence type="ECO:0000256" key="8">
    <source>
        <dbReference type="SAM" id="Phobius"/>
    </source>
</evidence>
<dbReference type="Proteomes" id="UP000198318">
    <property type="component" value="Unassembled WGS sequence"/>
</dbReference>
<dbReference type="InterPro" id="IPR020846">
    <property type="entry name" value="MFS_dom"/>
</dbReference>
<evidence type="ECO:0000256" key="5">
    <source>
        <dbReference type="ARBA" id="ARBA00022692"/>
    </source>
</evidence>
<dbReference type="Gene3D" id="1.20.1720.10">
    <property type="entry name" value="Multidrug resistance protein D"/>
    <property type="match status" value="1"/>
</dbReference>
<dbReference type="GO" id="GO:0022857">
    <property type="term" value="F:transmembrane transporter activity"/>
    <property type="evidence" value="ECO:0007669"/>
    <property type="project" value="InterPro"/>
</dbReference>
<evidence type="ECO:0000259" key="9">
    <source>
        <dbReference type="PROSITE" id="PS50850"/>
    </source>
</evidence>
<dbReference type="Gene3D" id="1.20.1250.20">
    <property type="entry name" value="MFS general substrate transporter like domains"/>
    <property type="match status" value="1"/>
</dbReference>
<dbReference type="GO" id="GO:0005886">
    <property type="term" value="C:plasma membrane"/>
    <property type="evidence" value="ECO:0007669"/>
    <property type="project" value="UniProtKB-SubCell"/>
</dbReference>
<feature type="transmembrane region" description="Helical" evidence="8">
    <location>
        <begin position="227"/>
        <end position="244"/>
    </location>
</feature>
<feature type="transmembrane region" description="Helical" evidence="8">
    <location>
        <begin position="12"/>
        <end position="35"/>
    </location>
</feature>
<feature type="transmembrane region" description="Helical" evidence="8">
    <location>
        <begin position="77"/>
        <end position="96"/>
    </location>
</feature>
<dbReference type="RefSeq" id="WP_089325497.1">
    <property type="nucleotide sequence ID" value="NZ_FZOR01000006.1"/>
</dbReference>
<evidence type="ECO:0000313" key="10">
    <source>
        <dbReference type="EMBL" id="SNS60093.1"/>
    </source>
</evidence>
<dbReference type="PANTHER" id="PTHR42718:SF42">
    <property type="entry name" value="EXPORT PROTEIN"/>
    <property type="match status" value="1"/>
</dbReference>
<protein>
    <submittedName>
        <fullName evidence="10">Drug resistance transporter, EmrB/QacA subfamily</fullName>
    </submittedName>
</protein>
<keyword evidence="3" id="KW-0813">Transport</keyword>
<evidence type="ECO:0000256" key="7">
    <source>
        <dbReference type="ARBA" id="ARBA00023136"/>
    </source>
</evidence>
<dbReference type="OrthoDB" id="7375466at2"/>
<evidence type="ECO:0000256" key="2">
    <source>
        <dbReference type="ARBA" id="ARBA00008537"/>
    </source>
</evidence>
<dbReference type="PANTHER" id="PTHR42718">
    <property type="entry name" value="MAJOR FACILITATOR SUPERFAMILY MULTIDRUG TRANSPORTER MFSC"/>
    <property type="match status" value="1"/>
</dbReference>
<dbReference type="PROSITE" id="PS50850">
    <property type="entry name" value="MFS"/>
    <property type="match status" value="1"/>
</dbReference>
<keyword evidence="4" id="KW-1003">Cell membrane</keyword>
<dbReference type="Pfam" id="PF07690">
    <property type="entry name" value="MFS_1"/>
    <property type="match status" value="1"/>
</dbReference>
<comment type="subcellular location">
    <subcellularLocation>
        <location evidence="1">Cell membrane</location>
        <topology evidence="1">Multi-pass membrane protein</topology>
    </subcellularLocation>
</comment>
<feature type="transmembrane region" description="Helical" evidence="8">
    <location>
        <begin position="356"/>
        <end position="378"/>
    </location>
</feature>
<feature type="transmembrane region" description="Helical" evidence="8">
    <location>
        <begin position="296"/>
        <end position="318"/>
    </location>
</feature>
<dbReference type="InterPro" id="IPR036259">
    <property type="entry name" value="MFS_trans_sf"/>
</dbReference>
<gene>
    <name evidence="10" type="ORF">SAMN05443665_1006163</name>
</gene>
<keyword evidence="5 8" id="KW-0812">Transmembrane</keyword>
<comment type="similarity">
    <text evidence="2">Belongs to the major facilitator superfamily. EmrB family.</text>
</comment>
<evidence type="ECO:0000256" key="6">
    <source>
        <dbReference type="ARBA" id="ARBA00022989"/>
    </source>
</evidence>
<evidence type="ECO:0000313" key="11">
    <source>
        <dbReference type="Proteomes" id="UP000198318"/>
    </source>
</evidence>
<dbReference type="SUPFAM" id="SSF103473">
    <property type="entry name" value="MFS general substrate transporter"/>
    <property type="match status" value="1"/>
</dbReference>
<dbReference type="AlphaFoldDB" id="A0A239FV80"/>
<feature type="transmembrane region" description="Helical" evidence="8">
    <location>
        <begin position="265"/>
        <end position="290"/>
    </location>
</feature>
<dbReference type="InterPro" id="IPR004638">
    <property type="entry name" value="EmrB-like"/>
</dbReference>
<reference evidence="10 11" key="1">
    <citation type="submission" date="2017-06" db="EMBL/GenBank/DDBJ databases">
        <authorList>
            <person name="Kim H.J."/>
            <person name="Triplett B.A."/>
        </authorList>
    </citation>
    <scope>NUCLEOTIDE SEQUENCE [LARGE SCALE GENOMIC DNA]</scope>
    <source>
        <strain evidence="10 11">DSM 44715</strain>
    </source>
</reference>
<feature type="transmembrane region" description="Helical" evidence="8">
    <location>
        <begin position="330"/>
        <end position="350"/>
    </location>
</feature>
<feature type="transmembrane region" description="Helical" evidence="8">
    <location>
        <begin position="102"/>
        <end position="127"/>
    </location>
</feature>
<feature type="transmembrane region" description="Helical" evidence="8">
    <location>
        <begin position="47"/>
        <end position="65"/>
    </location>
</feature>
<dbReference type="CDD" id="cd17321">
    <property type="entry name" value="MFS_MMR_MDR_like"/>
    <property type="match status" value="1"/>
</dbReference>
<dbReference type="EMBL" id="FZOR01000006">
    <property type="protein sequence ID" value="SNS60093.1"/>
    <property type="molecule type" value="Genomic_DNA"/>
</dbReference>
<keyword evidence="11" id="KW-1185">Reference proteome</keyword>
<keyword evidence="6 8" id="KW-1133">Transmembrane helix</keyword>
<feature type="domain" description="Major facilitator superfamily (MFS) profile" evidence="9">
    <location>
        <begin position="11"/>
        <end position="522"/>
    </location>
</feature>
<name>A0A239FV80_9ACTN</name>
<feature type="transmembrane region" description="Helical" evidence="8">
    <location>
        <begin position="196"/>
        <end position="215"/>
    </location>
</feature>
<keyword evidence="7 8" id="KW-0472">Membrane</keyword>